<dbReference type="Proteomes" id="UP001377567">
    <property type="component" value="Unassembled WGS sequence"/>
</dbReference>
<sequence>MDTNVYEACNSQVTEFRTHQVSPDEILALKMDHLVPIPFKTREDLERDTRADREEGLFTGEVMPRIDLKVLHYFATQLCLQRYPHLINTMDETCMITLGLLVEQWVDEYLTSYNNDEEPENATDSESEQEEEEEDDIPSPGKRPAAKRPKRATDKPEKRVCLGEGPARAVARVDSFISNRNPV</sequence>
<comment type="caution">
    <text evidence="2">The sequence shown here is derived from an EMBL/GenBank/DDBJ whole genome shotgun (WGS) entry which is preliminary data.</text>
</comment>
<dbReference type="GO" id="GO:0006360">
    <property type="term" value="P:transcription by RNA polymerase I"/>
    <property type="evidence" value="ECO:0007669"/>
    <property type="project" value="InterPro"/>
</dbReference>
<feature type="region of interest" description="Disordered" evidence="1">
    <location>
        <begin position="113"/>
        <end position="164"/>
    </location>
</feature>
<dbReference type="AlphaFoldDB" id="A0AAV5RXC1"/>
<dbReference type="Pfam" id="PF05234">
    <property type="entry name" value="UAF_Rrn10"/>
    <property type="match status" value="1"/>
</dbReference>
<feature type="compositionally biased region" description="Basic and acidic residues" evidence="1">
    <location>
        <begin position="151"/>
        <end position="161"/>
    </location>
</feature>
<dbReference type="PANTHER" id="PTHR28054">
    <property type="entry name" value="RNA POLYMERASE I-SPECIFIC TRANSCRIPTION INITIATION FACTOR RRN10"/>
    <property type="match status" value="1"/>
</dbReference>
<organism evidence="2 3">
    <name type="scientific">Maudiozyma humilis</name>
    <name type="common">Sour dough yeast</name>
    <name type="synonym">Kazachstania humilis</name>
    <dbReference type="NCBI Taxonomy" id="51915"/>
    <lineage>
        <taxon>Eukaryota</taxon>
        <taxon>Fungi</taxon>
        <taxon>Dikarya</taxon>
        <taxon>Ascomycota</taxon>
        <taxon>Saccharomycotina</taxon>
        <taxon>Saccharomycetes</taxon>
        <taxon>Saccharomycetales</taxon>
        <taxon>Saccharomycetaceae</taxon>
        <taxon>Maudiozyma</taxon>
    </lineage>
</organism>
<dbReference type="EMBL" id="BTGD01000006">
    <property type="protein sequence ID" value="GMM56073.1"/>
    <property type="molecule type" value="Genomic_DNA"/>
</dbReference>
<evidence type="ECO:0000313" key="3">
    <source>
        <dbReference type="Proteomes" id="UP001377567"/>
    </source>
</evidence>
<accession>A0AAV5RXC1</accession>
<dbReference type="PANTHER" id="PTHR28054:SF1">
    <property type="entry name" value="RNA POLYMERASE I-SPECIFIC TRANSCRIPTION INITIATION FACTOR RRN10"/>
    <property type="match status" value="1"/>
</dbReference>
<name>A0AAV5RXC1_MAUHU</name>
<gene>
    <name evidence="2" type="ORF">DAKH74_026890</name>
</gene>
<protein>
    <submittedName>
        <fullName evidence="2">Rrn10 protein</fullName>
    </submittedName>
</protein>
<proteinExistence type="predicted"/>
<evidence type="ECO:0000313" key="2">
    <source>
        <dbReference type="EMBL" id="GMM56073.1"/>
    </source>
</evidence>
<reference evidence="2 3" key="1">
    <citation type="journal article" date="2023" name="Elife">
        <title>Identification of key yeast species and microbe-microbe interactions impacting larval growth of Drosophila in the wild.</title>
        <authorList>
            <person name="Mure A."/>
            <person name="Sugiura Y."/>
            <person name="Maeda R."/>
            <person name="Honda K."/>
            <person name="Sakurai N."/>
            <person name="Takahashi Y."/>
            <person name="Watada M."/>
            <person name="Katoh T."/>
            <person name="Gotoh A."/>
            <person name="Gotoh Y."/>
            <person name="Taniguchi I."/>
            <person name="Nakamura K."/>
            <person name="Hayashi T."/>
            <person name="Katayama T."/>
            <person name="Uemura T."/>
            <person name="Hattori Y."/>
        </authorList>
    </citation>
    <scope>NUCLEOTIDE SEQUENCE [LARGE SCALE GENOMIC DNA]</scope>
    <source>
        <strain evidence="2 3">KH-74</strain>
    </source>
</reference>
<evidence type="ECO:0000256" key="1">
    <source>
        <dbReference type="SAM" id="MobiDB-lite"/>
    </source>
</evidence>
<feature type="compositionally biased region" description="Acidic residues" evidence="1">
    <location>
        <begin position="115"/>
        <end position="137"/>
    </location>
</feature>
<dbReference type="InterPro" id="IPR022793">
    <property type="entry name" value="Rrn10"/>
</dbReference>
<keyword evidence="3" id="KW-1185">Reference proteome</keyword>